<dbReference type="GO" id="GO:0015288">
    <property type="term" value="F:porin activity"/>
    <property type="evidence" value="ECO:0007669"/>
    <property type="project" value="TreeGrafter"/>
</dbReference>
<keyword evidence="3" id="KW-0813">Transport</keyword>
<evidence type="ECO:0000313" key="11">
    <source>
        <dbReference type="Proteomes" id="UP000038055"/>
    </source>
</evidence>
<evidence type="ECO:0000256" key="2">
    <source>
        <dbReference type="ARBA" id="ARBA00007613"/>
    </source>
</evidence>
<feature type="signal peptide" evidence="9">
    <location>
        <begin position="1"/>
        <end position="18"/>
    </location>
</feature>
<dbReference type="Proteomes" id="UP000038055">
    <property type="component" value="Unassembled WGS sequence"/>
</dbReference>
<dbReference type="AlphaFoldDB" id="A0A0B7H4A3"/>
<dbReference type="GO" id="GO:0009279">
    <property type="term" value="C:cell outer membrane"/>
    <property type="evidence" value="ECO:0007669"/>
    <property type="project" value="UniProtKB-SubCell"/>
</dbReference>
<name>A0A0B7H4A3_9FLAO</name>
<accession>A0A0B7H4A3</accession>
<dbReference type="InterPro" id="IPR003423">
    <property type="entry name" value="OMP_efflux"/>
</dbReference>
<dbReference type="RefSeq" id="WP_041990160.1">
    <property type="nucleotide sequence ID" value="NZ_CDOD01000004.1"/>
</dbReference>
<comment type="subcellular location">
    <subcellularLocation>
        <location evidence="1">Cell outer membrane</location>
    </subcellularLocation>
</comment>
<keyword evidence="8" id="KW-0175">Coiled coil</keyword>
<keyword evidence="6" id="KW-0472">Membrane</keyword>
<evidence type="ECO:0000256" key="1">
    <source>
        <dbReference type="ARBA" id="ARBA00004442"/>
    </source>
</evidence>
<evidence type="ECO:0000313" key="10">
    <source>
        <dbReference type="EMBL" id="CEN32717.1"/>
    </source>
</evidence>
<keyword evidence="7" id="KW-0998">Cell outer membrane</keyword>
<dbReference type="STRING" id="28189.CCYN74_460005"/>
<reference evidence="11" key="1">
    <citation type="submission" date="2015-01" db="EMBL/GenBank/DDBJ databases">
        <authorList>
            <person name="MANFREDI Pablo"/>
        </authorList>
    </citation>
    <scope>NUCLEOTIDE SEQUENCE [LARGE SCALE GENOMIC DNA]</scope>
    <source>
        <strain evidence="11">Ccyn2B</strain>
    </source>
</reference>
<keyword evidence="9" id="KW-0732">Signal</keyword>
<evidence type="ECO:0000256" key="6">
    <source>
        <dbReference type="ARBA" id="ARBA00023136"/>
    </source>
</evidence>
<keyword evidence="11" id="KW-1185">Reference proteome</keyword>
<dbReference type="eggNOG" id="COG1538">
    <property type="taxonomic scope" value="Bacteria"/>
</dbReference>
<protein>
    <submittedName>
        <fullName evidence="10">Outer membrane efflux protein</fullName>
    </submittedName>
</protein>
<dbReference type="Gene3D" id="1.20.1600.10">
    <property type="entry name" value="Outer membrane efflux proteins (OEP)"/>
    <property type="match status" value="1"/>
</dbReference>
<organism evidence="10 11">
    <name type="scientific">Capnocytophaga cynodegmi</name>
    <dbReference type="NCBI Taxonomy" id="28189"/>
    <lineage>
        <taxon>Bacteria</taxon>
        <taxon>Pseudomonadati</taxon>
        <taxon>Bacteroidota</taxon>
        <taxon>Flavobacteriia</taxon>
        <taxon>Flavobacteriales</taxon>
        <taxon>Flavobacteriaceae</taxon>
        <taxon>Capnocytophaga</taxon>
    </lineage>
</organism>
<feature type="chain" id="PRO_5002128721" evidence="9">
    <location>
        <begin position="19"/>
        <end position="463"/>
    </location>
</feature>
<evidence type="ECO:0000256" key="8">
    <source>
        <dbReference type="SAM" id="Coils"/>
    </source>
</evidence>
<feature type="coiled-coil region" evidence="8">
    <location>
        <begin position="375"/>
        <end position="402"/>
    </location>
</feature>
<dbReference type="GO" id="GO:0015562">
    <property type="term" value="F:efflux transmembrane transporter activity"/>
    <property type="evidence" value="ECO:0007669"/>
    <property type="project" value="InterPro"/>
</dbReference>
<gene>
    <name evidence="10" type="ORF">CCYN2B_120048</name>
</gene>
<evidence type="ECO:0000256" key="3">
    <source>
        <dbReference type="ARBA" id="ARBA00022448"/>
    </source>
</evidence>
<dbReference type="InterPro" id="IPR051906">
    <property type="entry name" value="TolC-like"/>
</dbReference>
<keyword evidence="5" id="KW-0812">Transmembrane</keyword>
<keyword evidence="4" id="KW-1134">Transmembrane beta strand</keyword>
<evidence type="ECO:0000256" key="9">
    <source>
        <dbReference type="SAM" id="SignalP"/>
    </source>
</evidence>
<dbReference type="Pfam" id="PF02321">
    <property type="entry name" value="OEP"/>
    <property type="match status" value="2"/>
</dbReference>
<dbReference type="PANTHER" id="PTHR30026:SF5">
    <property type="entry name" value="ABC-TYPE EFFLUX SYSTEM SECRETIN COMPONENT"/>
    <property type="match status" value="1"/>
</dbReference>
<dbReference type="EMBL" id="CDOD01000004">
    <property type="protein sequence ID" value="CEN32717.1"/>
    <property type="molecule type" value="Genomic_DNA"/>
</dbReference>
<comment type="similarity">
    <text evidence="2">Belongs to the outer membrane factor (OMF) (TC 1.B.17) family.</text>
</comment>
<sequence length="463" mass="52464">MKYSFTIIIGLLAFNVSAQSISFSEALDKMYGGNQKLKGIEKQQEASVFEQKSYRGLYFPQVGLTASYLHMSDALYLDMNGTRDKIVQSISSLPPSPILGQLLAPMMPHFQKDWNYKFQKPDIFKFTADLKWVLYAGGKIRAANKVGSFKAEIANEELEKTENALISELAERYFQTQLAQSAIEVRQKALESAKSHYANAQKLEANGMIAPIETMQAERAVTDAERELLASQKDFELAQTALWGVIGGEQGAVFTKLSTELFEVGVLKPLEFYQQQAKENYPAIVQARLKKQMAEQNTKVQQSAFLPDVAVVGKKYIWEKNLPITEPNNWYVGVGLQWNLFNGFQDKNRISQAKSIQKSAELLTAQAEKDIQTLVKKYYTEIQKQQEQLQSLEKSIRFAEELVRVRQKSFTEGFSNSTDVADANLYLAAIKIKRYQAMFEMDKTLAQLLETCGLSKEFVNYVK</sequence>
<evidence type="ECO:0000256" key="7">
    <source>
        <dbReference type="ARBA" id="ARBA00023237"/>
    </source>
</evidence>
<dbReference type="GO" id="GO:1990281">
    <property type="term" value="C:efflux pump complex"/>
    <property type="evidence" value="ECO:0007669"/>
    <property type="project" value="TreeGrafter"/>
</dbReference>
<dbReference type="PANTHER" id="PTHR30026">
    <property type="entry name" value="OUTER MEMBRANE PROTEIN TOLC"/>
    <property type="match status" value="1"/>
</dbReference>
<proteinExistence type="inferred from homology"/>
<dbReference type="SUPFAM" id="SSF56954">
    <property type="entry name" value="Outer membrane efflux proteins (OEP)"/>
    <property type="match status" value="1"/>
</dbReference>
<evidence type="ECO:0000256" key="5">
    <source>
        <dbReference type="ARBA" id="ARBA00022692"/>
    </source>
</evidence>
<evidence type="ECO:0000256" key="4">
    <source>
        <dbReference type="ARBA" id="ARBA00022452"/>
    </source>
</evidence>